<dbReference type="STRING" id="202789.GCA_001457435_00235"/>
<dbReference type="GO" id="GO:0006282">
    <property type="term" value="P:regulation of DNA repair"/>
    <property type="evidence" value="ECO:0007669"/>
    <property type="project" value="UniProtKB-UniRule"/>
</dbReference>
<dbReference type="Pfam" id="PF02631">
    <property type="entry name" value="RecX_HTH2"/>
    <property type="match status" value="1"/>
</dbReference>
<comment type="similarity">
    <text evidence="2 5">Belongs to the RecX family.</text>
</comment>
<name>K9EFP8_9ACTO</name>
<gene>
    <name evidence="5" type="primary">recX</name>
    <name evidence="9" type="ORF">HMPREF9233_00162</name>
</gene>
<proteinExistence type="inferred from homology"/>
<dbReference type="InterPro" id="IPR036388">
    <property type="entry name" value="WH-like_DNA-bd_sf"/>
</dbReference>
<feature type="domain" description="RecX second three-helical" evidence="6">
    <location>
        <begin position="69"/>
        <end position="110"/>
    </location>
</feature>
<evidence type="ECO:0000313" key="9">
    <source>
        <dbReference type="EMBL" id="EKU96074.1"/>
    </source>
</evidence>
<dbReference type="PANTHER" id="PTHR33602:SF1">
    <property type="entry name" value="REGULATORY PROTEIN RECX FAMILY PROTEIN"/>
    <property type="match status" value="1"/>
</dbReference>
<dbReference type="InterPro" id="IPR053925">
    <property type="entry name" value="RecX_HTH_3rd"/>
</dbReference>
<dbReference type="InterPro" id="IPR053926">
    <property type="entry name" value="RecX_HTH_1st"/>
</dbReference>
<dbReference type="AlphaFoldDB" id="K9EFP8"/>
<organism evidence="9 10">
    <name type="scientific">Actinobaculum massiliense ACS-171-V-Col2</name>
    <dbReference type="NCBI Taxonomy" id="883066"/>
    <lineage>
        <taxon>Bacteria</taxon>
        <taxon>Bacillati</taxon>
        <taxon>Actinomycetota</taxon>
        <taxon>Actinomycetes</taxon>
        <taxon>Actinomycetales</taxon>
        <taxon>Actinomycetaceae</taxon>
        <taxon>Actinobaculum</taxon>
    </lineage>
</organism>
<comment type="caution">
    <text evidence="9">The sequence shown here is derived from an EMBL/GenBank/DDBJ whole genome shotgun (WGS) entry which is preliminary data.</text>
</comment>
<dbReference type="Proteomes" id="UP000009888">
    <property type="component" value="Unassembled WGS sequence"/>
</dbReference>
<evidence type="ECO:0000256" key="2">
    <source>
        <dbReference type="ARBA" id="ARBA00009695"/>
    </source>
</evidence>
<evidence type="ECO:0000256" key="3">
    <source>
        <dbReference type="ARBA" id="ARBA00018111"/>
    </source>
</evidence>
<dbReference type="eggNOG" id="COG2137">
    <property type="taxonomic scope" value="Bacteria"/>
</dbReference>
<dbReference type="HOGENOM" id="CLU_066607_0_0_11"/>
<evidence type="ECO:0000256" key="4">
    <source>
        <dbReference type="ARBA" id="ARBA00022490"/>
    </source>
</evidence>
<feature type="domain" description="RecX third three-helical" evidence="7">
    <location>
        <begin position="116"/>
        <end position="162"/>
    </location>
</feature>
<dbReference type="Gene3D" id="1.10.10.10">
    <property type="entry name" value="Winged helix-like DNA-binding domain superfamily/Winged helix DNA-binding domain"/>
    <property type="match status" value="3"/>
</dbReference>
<dbReference type="PATRIC" id="fig|883066.3.peg.164"/>
<comment type="subcellular location">
    <subcellularLocation>
        <location evidence="1 5">Cytoplasm</location>
    </subcellularLocation>
</comment>
<evidence type="ECO:0000259" key="6">
    <source>
        <dbReference type="Pfam" id="PF02631"/>
    </source>
</evidence>
<accession>K9EFP8</accession>
<sequence length="173" mass="19492">MAGRHKKEFDPQELTREQHVERAKEILYRQLDARDRSRCELAEKLAAKLVPEGVAQQVLAEFESVGYVDDAKFARVYVRSRLAGRAMSRQRLRLELRQKGVDDALISAALERVDPEAELEGAIELAEKKLRASSGDPLAAKRRAYGMLARRGFSSEQCSKALRVALARIEQGE</sequence>
<evidence type="ECO:0000259" key="8">
    <source>
        <dbReference type="Pfam" id="PF21982"/>
    </source>
</evidence>
<dbReference type="InterPro" id="IPR053924">
    <property type="entry name" value="RecX_HTH_2nd"/>
</dbReference>
<dbReference type="Pfam" id="PF21982">
    <property type="entry name" value="RecX_HTH1"/>
    <property type="match status" value="1"/>
</dbReference>
<dbReference type="Pfam" id="PF21981">
    <property type="entry name" value="RecX_HTH3"/>
    <property type="match status" value="1"/>
</dbReference>
<keyword evidence="10" id="KW-1185">Reference proteome</keyword>
<evidence type="ECO:0000256" key="5">
    <source>
        <dbReference type="HAMAP-Rule" id="MF_01114"/>
    </source>
</evidence>
<evidence type="ECO:0000259" key="7">
    <source>
        <dbReference type="Pfam" id="PF21981"/>
    </source>
</evidence>
<dbReference type="PANTHER" id="PTHR33602">
    <property type="entry name" value="REGULATORY PROTEIN RECX FAMILY PROTEIN"/>
    <property type="match status" value="1"/>
</dbReference>
<feature type="domain" description="RecX first three-helical" evidence="8">
    <location>
        <begin position="23"/>
        <end position="61"/>
    </location>
</feature>
<evidence type="ECO:0000256" key="1">
    <source>
        <dbReference type="ARBA" id="ARBA00004496"/>
    </source>
</evidence>
<dbReference type="EMBL" id="AGWL01000001">
    <property type="protein sequence ID" value="EKU96074.1"/>
    <property type="molecule type" value="Genomic_DNA"/>
</dbReference>
<protein>
    <recommendedName>
        <fullName evidence="3 5">Regulatory protein RecX</fullName>
    </recommendedName>
</protein>
<dbReference type="GO" id="GO:0005737">
    <property type="term" value="C:cytoplasm"/>
    <property type="evidence" value="ECO:0007669"/>
    <property type="project" value="UniProtKB-SubCell"/>
</dbReference>
<dbReference type="RefSeq" id="WP_007000380.1">
    <property type="nucleotide sequence ID" value="NZ_JH992955.1"/>
</dbReference>
<comment type="function">
    <text evidence="5">Modulates RecA activity.</text>
</comment>
<dbReference type="HAMAP" id="MF_01114">
    <property type="entry name" value="RecX"/>
    <property type="match status" value="1"/>
</dbReference>
<dbReference type="InterPro" id="IPR003783">
    <property type="entry name" value="Regulatory_RecX"/>
</dbReference>
<evidence type="ECO:0000313" key="10">
    <source>
        <dbReference type="Proteomes" id="UP000009888"/>
    </source>
</evidence>
<reference evidence="9 10" key="1">
    <citation type="submission" date="2012-09" db="EMBL/GenBank/DDBJ databases">
        <title>The Genome Sequence of Actinobaculum massiliae ACS-171-V-COL2.</title>
        <authorList>
            <consortium name="The Broad Institute Genome Sequencing Platform"/>
            <person name="Earl A."/>
            <person name="Ward D."/>
            <person name="Feldgarden M."/>
            <person name="Gevers D."/>
            <person name="Saerens B."/>
            <person name="Vaneechoutte M."/>
            <person name="Walker B."/>
            <person name="Young S.K."/>
            <person name="Zeng Q."/>
            <person name="Gargeya S."/>
            <person name="Fitzgerald M."/>
            <person name="Haas B."/>
            <person name="Abouelleil A."/>
            <person name="Alvarado L."/>
            <person name="Arachchi H.M."/>
            <person name="Berlin A."/>
            <person name="Chapman S.B."/>
            <person name="Goldberg J."/>
            <person name="Griggs A."/>
            <person name="Gujja S."/>
            <person name="Hansen M."/>
            <person name="Howarth C."/>
            <person name="Imamovic A."/>
            <person name="Larimer J."/>
            <person name="McCowen C."/>
            <person name="Montmayeur A."/>
            <person name="Murphy C."/>
            <person name="Neiman D."/>
            <person name="Pearson M."/>
            <person name="Priest M."/>
            <person name="Roberts A."/>
            <person name="Saif S."/>
            <person name="Shea T."/>
            <person name="Sisk P."/>
            <person name="Sykes S."/>
            <person name="Wortman J."/>
            <person name="Nusbaum C."/>
            <person name="Birren B."/>
        </authorList>
    </citation>
    <scope>NUCLEOTIDE SEQUENCE [LARGE SCALE GENOMIC DNA]</scope>
    <source>
        <strain evidence="10">ACS-171-V-Col2</strain>
    </source>
</reference>
<keyword evidence="4 5" id="KW-0963">Cytoplasm</keyword>